<keyword evidence="5 8" id="KW-0464">Manganese</keyword>
<gene>
    <name evidence="10" type="ORF">BIY23_02020</name>
</gene>
<keyword evidence="11" id="KW-1185">Reference proteome</keyword>
<comment type="similarity">
    <text evidence="2 7">Belongs to the FBPase class 2 family.</text>
</comment>
<dbReference type="EMBL" id="MJMG01000005">
    <property type="protein sequence ID" value="OEY86831.1"/>
    <property type="molecule type" value="Genomic_DNA"/>
</dbReference>
<dbReference type="GO" id="GO:0006071">
    <property type="term" value="P:glycerol metabolic process"/>
    <property type="evidence" value="ECO:0007669"/>
    <property type="project" value="InterPro"/>
</dbReference>
<evidence type="ECO:0000256" key="7">
    <source>
        <dbReference type="PIRNR" id="PIRNR004532"/>
    </source>
</evidence>
<keyword evidence="6 7" id="KW-0119">Carbohydrate metabolism</keyword>
<dbReference type="PANTHER" id="PTHR30447:SF0">
    <property type="entry name" value="FRUCTOSE-1,6-BISPHOSPHATASE 1 CLASS 2-RELATED"/>
    <property type="match status" value="1"/>
</dbReference>
<organism evidence="10 11">
    <name type="scientific">Wolbachia pipientis</name>
    <dbReference type="NCBI Taxonomy" id="955"/>
    <lineage>
        <taxon>Bacteria</taxon>
        <taxon>Pseudomonadati</taxon>
        <taxon>Pseudomonadota</taxon>
        <taxon>Alphaproteobacteria</taxon>
        <taxon>Rickettsiales</taxon>
        <taxon>Anaplasmataceae</taxon>
        <taxon>Wolbachieae</taxon>
        <taxon>Wolbachia</taxon>
    </lineage>
</organism>
<feature type="binding site" evidence="9">
    <location>
        <begin position="186"/>
        <end position="188"/>
    </location>
    <ligand>
        <name>substrate</name>
    </ligand>
</feature>
<comment type="catalytic activity">
    <reaction evidence="1">
        <text>beta-D-fructose 1,6-bisphosphate + H2O = beta-D-fructose 6-phosphate + phosphate</text>
        <dbReference type="Rhea" id="RHEA:11064"/>
        <dbReference type="ChEBI" id="CHEBI:15377"/>
        <dbReference type="ChEBI" id="CHEBI:32966"/>
        <dbReference type="ChEBI" id="CHEBI:43474"/>
        <dbReference type="ChEBI" id="CHEBI:57634"/>
        <dbReference type="EC" id="3.1.3.11"/>
    </reaction>
</comment>
<evidence type="ECO:0000256" key="8">
    <source>
        <dbReference type="PIRSR" id="PIRSR004532-1"/>
    </source>
</evidence>
<dbReference type="GO" id="GO:0046872">
    <property type="term" value="F:metal ion binding"/>
    <property type="evidence" value="ECO:0007669"/>
    <property type="project" value="UniProtKB-KW"/>
</dbReference>
<evidence type="ECO:0000313" key="10">
    <source>
        <dbReference type="EMBL" id="OEY86831.1"/>
    </source>
</evidence>
<dbReference type="GO" id="GO:0030388">
    <property type="term" value="P:fructose 1,6-bisphosphate metabolic process"/>
    <property type="evidence" value="ECO:0007669"/>
    <property type="project" value="TreeGrafter"/>
</dbReference>
<dbReference type="Pfam" id="PF03320">
    <property type="entry name" value="FBPase_glpX"/>
    <property type="match status" value="1"/>
</dbReference>
<comment type="cofactor">
    <cofactor evidence="8">
        <name>Mn(2+)</name>
        <dbReference type="ChEBI" id="CHEBI:29035"/>
    </cofactor>
</comment>
<dbReference type="PANTHER" id="PTHR30447">
    <property type="entry name" value="FRUCTOSE-1,6-BISPHOSPHATASE CLASS 2"/>
    <property type="match status" value="1"/>
</dbReference>
<feature type="binding site" evidence="8">
    <location>
        <position position="32"/>
    </location>
    <ligand>
        <name>Mn(2+)</name>
        <dbReference type="ChEBI" id="CHEBI:29035"/>
        <label>1</label>
    </ligand>
</feature>
<dbReference type="PIRSF" id="PIRSF004532">
    <property type="entry name" value="GlpX"/>
    <property type="match status" value="1"/>
</dbReference>
<reference evidence="10 11" key="1">
    <citation type="submission" date="2016-09" db="EMBL/GenBank/DDBJ databases">
        <title>Genomic evidence for plant-parasitic nematodes as the earliest Wolbachia hosts.</title>
        <authorList>
            <person name="Brown A.M."/>
            <person name="Wasala S.K."/>
            <person name="Howe D.K."/>
            <person name="Peetz A.B."/>
            <person name="Zasada I.A."/>
            <person name="Denver D.R."/>
        </authorList>
    </citation>
    <scope>NUCLEOTIDE SEQUENCE [LARGE SCALE GENOMIC DNA]</scope>
    <source>
        <strain evidence="11">wPpe</strain>
    </source>
</reference>
<feature type="binding site" evidence="8">
    <location>
        <position position="211"/>
    </location>
    <ligand>
        <name>Mn(2+)</name>
        <dbReference type="ChEBI" id="CHEBI:29035"/>
        <label>2</label>
    </ligand>
</feature>
<evidence type="ECO:0000313" key="11">
    <source>
        <dbReference type="Proteomes" id="UP000175679"/>
    </source>
</evidence>
<evidence type="ECO:0000256" key="3">
    <source>
        <dbReference type="ARBA" id="ARBA00022723"/>
    </source>
</evidence>
<dbReference type="GO" id="GO:0042132">
    <property type="term" value="F:fructose 1,6-bisphosphate 1-phosphatase activity"/>
    <property type="evidence" value="ECO:0007669"/>
    <property type="project" value="UniProtKB-EC"/>
</dbReference>
<keyword evidence="4" id="KW-0378">Hydrolase</keyword>
<dbReference type="CDD" id="cd01516">
    <property type="entry name" value="FBPase_glpX"/>
    <property type="match status" value="1"/>
</dbReference>
<dbReference type="GO" id="GO:0005829">
    <property type="term" value="C:cytosol"/>
    <property type="evidence" value="ECO:0007669"/>
    <property type="project" value="TreeGrafter"/>
</dbReference>
<evidence type="ECO:0000256" key="2">
    <source>
        <dbReference type="ARBA" id="ARBA00008989"/>
    </source>
</evidence>
<feature type="binding site" evidence="9">
    <location>
        <position position="208"/>
    </location>
    <ligand>
        <name>substrate</name>
    </ligand>
</feature>
<evidence type="ECO:0000256" key="9">
    <source>
        <dbReference type="PIRSR" id="PIRSR004532-2"/>
    </source>
</evidence>
<protein>
    <recommendedName>
        <fullName evidence="7">Fructose-1,6-bisphosphatase</fullName>
    </recommendedName>
</protein>
<evidence type="ECO:0000256" key="5">
    <source>
        <dbReference type="ARBA" id="ARBA00023211"/>
    </source>
</evidence>
<dbReference type="SUPFAM" id="SSF56655">
    <property type="entry name" value="Carbohydrate phosphatase"/>
    <property type="match status" value="1"/>
</dbReference>
<dbReference type="NCBIfam" id="TIGR00330">
    <property type="entry name" value="glpX"/>
    <property type="match status" value="1"/>
</dbReference>
<evidence type="ECO:0000256" key="4">
    <source>
        <dbReference type="ARBA" id="ARBA00022801"/>
    </source>
</evidence>
<dbReference type="GO" id="GO:0006094">
    <property type="term" value="P:gluconeogenesis"/>
    <property type="evidence" value="ECO:0007669"/>
    <property type="project" value="InterPro"/>
</dbReference>
<keyword evidence="3 8" id="KW-0479">Metal-binding</keyword>
<dbReference type="OrthoDB" id="9779353at2"/>
<feature type="binding site" evidence="9">
    <location>
        <begin position="164"/>
        <end position="166"/>
    </location>
    <ligand>
        <name>substrate</name>
    </ligand>
</feature>
<feature type="binding site" evidence="9">
    <location>
        <begin position="87"/>
        <end position="89"/>
    </location>
    <ligand>
        <name>substrate</name>
    </ligand>
</feature>
<comment type="caution">
    <text evidence="10">The sequence shown here is derived from an EMBL/GenBank/DDBJ whole genome shotgun (WGS) entry which is preliminary data.</text>
</comment>
<name>A0A1E7QK38_WOLPI</name>
<feature type="binding site" evidence="8">
    <location>
        <position position="84"/>
    </location>
    <ligand>
        <name>Mn(2+)</name>
        <dbReference type="ChEBI" id="CHEBI:29035"/>
        <label>2</label>
    </ligand>
</feature>
<evidence type="ECO:0000256" key="6">
    <source>
        <dbReference type="ARBA" id="ARBA00023277"/>
    </source>
</evidence>
<dbReference type="Proteomes" id="UP000175679">
    <property type="component" value="Unassembled WGS sequence"/>
</dbReference>
<feature type="binding site" evidence="8">
    <location>
        <position position="87"/>
    </location>
    <ligand>
        <name>Mn(2+)</name>
        <dbReference type="ChEBI" id="CHEBI:29035"/>
        <label>2</label>
    </ligand>
</feature>
<dbReference type="Gene3D" id="3.40.190.90">
    <property type="match status" value="1"/>
</dbReference>
<dbReference type="InterPro" id="IPR004464">
    <property type="entry name" value="FBPase_class-2/SBPase"/>
</dbReference>
<proteinExistence type="inferred from homology"/>
<feature type="binding site" evidence="8">
    <location>
        <position position="56"/>
    </location>
    <ligand>
        <name>Mn(2+)</name>
        <dbReference type="ChEBI" id="CHEBI:29035"/>
        <label>1</label>
    </ligand>
</feature>
<evidence type="ECO:0000256" key="1">
    <source>
        <dbReference type="ARBA" id="ARBA00001273"/>
    </source>
</evidence>
<dbReference type="AlphaFoldDB" id="A0A1E7QK38"/>
<dbReference type="Gene3D" id="3.30.540.10">
    <property type="entry name" value="Fructose-1,6-Bisphosphatase, subunit A, domain 1"/>
    <property type="match status" value="1"/>
</dbReference>
<sequence length="308" mass="33051">MGDLAYKLMKATESAAVASYGLVGLGNEMGADQVAVDAMRTALNSIEIDGIIAIGEGERDLAPMLYVGERVGTGAGCKVDIAVDPLEGTTICAHYKRGAMSTLAATEKGNFLYAPDVYMEKIAVGKNITGDVISLKNNVEKNLDNLAQINHCKVSDLVITVLKRERHNELISRIRKLGARIKLIDDGDVSAVVSLLNGHSDMYIGIGGAPEGVLAAAALNAIGGYMEGRLIFNNEQLRERAMEVNIYDTEKIYTVKDMVKGESVFIATGITDGELVDGIKINKDGDLLISSLIILPNKVLRMQTTSYL</sequence>
<feature type="binding site" evidence="9">
    <location>
        <position position="118"/>
    </location>
    <ligand>
        <name>substrate</name>
    </ligand>
</feature>
<accession>A0A1E7QK38</accession>